<accession>A0A520N040</accession>
<organism evidence="10 11">
    <name type="scientific">SAR86 cluster bacterium</name>
    <dbReference type="NCBI Taxonomy" id="2030880"/>
    <lineage>
        <taxon>Bacteria</taxon>
        <taxon>Pseudomonadati</taxon>
        <taxon>Pseudomonadota</taxon>
        <taxon>Gammaproteobacteria</taxon>
        <taxon>SAR86 cluster</taxon>
    </lineage>
</organism>
<evidence type="ECO:0000256" key="2">
    <source>
        <dbReference type="ARBA" id="ARBA00022475"/>
    </source>
</evidence>
<dbReference type="GO" id="GO:0010041">
    <property type="term" value="P:response to iron(III) ion"/>
    <property type="evidence" value="ECO:0007669"/>
    <property type="project" value="TreeGrafter"/>
</dbReference>
<keyword evidence="3" id="KW-0328">Glycosyltransferase</keyword>
<evidence type="ECO:0000259" key="9">
    <source>
        <dbReference type="Pfam" id="PF13231"/>
    </source>
</evidence>
<dbReference type="InterPro" id="IPR050297">
    <property type="entry name" value="LipidA_mod_glycosyltrf_83"/>
</dbReference>
<dbReference type="GO" id="GO:0005886">
    <property type="term" value="C:plasma membrane"/>
    <property type="evidence" value="ECO:0007669"/>
    <property type="project" value="UniProtKB-SubCell"/>
</dbReference>
<feature type="transmembrane region" description="Helical" evidence="8">
    <location>
        <begin position="88"/>
        <end position="106"/>
    </location>
</feature>
<name>A0A520N040_9GAMM</name>
<feature type="domain" description="Glycosyltransferase RgtA/B/C/D-like" evidence="9">
    <location>
        <begin position="68"/>
        <end position="226"/>
    </location>
</feature>
<feature type="transmembrane region" description="Helical" evidence="8">
    <location>
        <begin position="301"/>
        <end position="324"/>
    </location>
</feature>
<evidence type="ECO:0000313" key="10">
    <source>
        <dbReference type="EMBL" id="RZO26815.1"/>
    </source>
</evidence>
<evidence type="ECO:0000256" key="4">
    <source>
        <dbReference type="ARBA" id="ARBA00022679"/>
    </source>
</evidence>
<keyword evidence="2" id="KW-1003">Cell membrane</keyword>
<evidence type="ECO:0000256" key="8">
    <source>
        <dbReference type="SAM" id="Phobius"/>
    </source>
</evidence>
<dbReference type="PANTHER" id="PTHR33908">
    <property type="entry name" value="MANNOSYLTRANSFERASE YKCB-RELATED"/>
    <property type="match status" value="1"/>
</dbReference>
<keyword evidence="4" id="KW-0808">Transferase</keyword>
<evidence type="ECO:0000256" key="1">
    <source>
        <dbReference type="ARBA" id="ARBA00004651"/>
    </source>
</evidence>
<feature type="transmembrane region" description="Helical" evidence="8">
    <location>
        <begin position="171"/>
        <end position="195"/>
    </location>
</feature>
<dbReference type="InterPro" id="IPR038731">
    <property type="entry name" value="RgtA/B/C-like"/>
</dbReference>
<evidence type="ECO:0000256" key="3">
    <source>
        <dbReference type="ARBA" id="ARBA00022676"/>
    </source>
</evidence>
<dbReference type="GO" id="GO:0009103">
    <property type="term" value="P:lipopolysaccharide biosynthetic process"/>
    <property type="evidence" value="ECO:0007669"/>
    <property type="project" value="UniProtKB-ARBA"/>
</dbReference>
<sequence length="518" mass="60072">MKDVEGVKTLQKGQLNFLYALIAVAYIPMLFLGLTDYDEGAFASTSLQMIKDNQFFIPYLGEELRLEKPIFAYWVQALSIYTFGANEFALRFPSMLAAIIWAISFGKFIQDNSHNIRLWNQALTLLLLPGFFLISFVATADAFLNLFITLALLNIYSYVKNQKQNHLNNTAIFISVGFLIKGFAILAITGPIFLIYCFITKNIKLFFKAALSGSAWIRFLIIVCPWFLILYLRTDLESLQYLLFGQSFGRFSDVMESHTGSYFYYFLVLPFLVLPFFGNVLSEFKSIFKVRNDTEKFMIVWFFWVFLLFSFSSTKLPHYLIYGLTPLAYFIEKSFQNSARASYKIFSAIYDLSCVIFLFLIPYLAIYLFELNPTFDISIEFLKNYVEKWVPSTFLLLLGITLITQMAMKKKYVFVKKFFAASFLIYVSVFLLPVIIQSTQKDLKVLSEYIQKNNLPLVVYKINKPTISFYSEKTYIRDNLNSPYLLTRKDKLGSLINEFEIIKESGNYLIVLQKGEKN</sequence>
<feature type="transmembrane region" description="Helical" evidence="8">
    <location>
        <begin position="389"/>
        <end position="406"/>
    </location>
</feature>
<feature type="transmembrane region" description="Helical" evidence="8">
    <location>
        <begin position="262"/>
        <end position="281"/>
    </location>
</feature>
<evidence type="ECO:0000256" key="6">
    <source>
        <dbReference type="ARBA" id="ARBA00022989"/>
    </source>
</evidence>
<feature type="transmembrane region" description="Helical" evidence="8">
    <location>
        <begin position="345"/>
        <end position="369"/>
    </location>
</feature>
<feature type="transmembrane region" description="Helical" evidence="8">
    <location>
        <begin position="118"/>
        <end position="136"/>
    </location>
</feature>
<reference evidence="10 11" key="1">
    <citation type="submission" date="2019-02" db="EMBL/GenBank/DDBJ databases">
        <title>Prokaryotic population dynamics and viral predation in marine succession experiment using metagenomics: the confinement effect.</title>
        <authorList>
            <person name="Haro-Moreno J.M."/>
            <person name="Rodriguez-Valera F."/>
            <person name="Lopez-Perez M."/>
        </authorList>
    </citation>
    <scope>NUCLEOTIDE SEQUENCE [LARGE SCALE GENOMIC DNA]</scope>
    <source>
        <strain evidence="10">MED-G159</strain>
    </source>
</reference>
<feature type="transmembrane region" description="Helical" evidence="8">
    <location>
        <begin position="17"/>
        <end position="34"/>
    </location>
</feature>
<feature type="transmembrane region" description="Helical" evidence="8">
    <location>
        <begin position="418"/>
        <end position="436"/>
    </location>
</feature>
<comment type="subcellular location">
    <subcellularLocation>
        <location evidence="1">Cell membrane</location>
        <topology evidence="1">Multi-pass membrane protein</topology>
    </subcellularLocation>
</comment>
<proteinExistence type="predicted"/>
<dbReference type="Proteomes" id="UP000315825">
    <property type="component" value="Unassembled WGS sequence"/>
</dbReference>
<dbReference type="PANTHER" id="PTHR33908:SF3">
    <property type="entry name" value="UNDECAPRENYL PHOSPHATE-ALPHA-4-AMINO-4-DEOXY-L-ARABINOSE ARABINOSYL TRANSFERASE"/>
    <property type="match status" value="1"/>
</dbReference>
<evidence type="ECO:0000313" key="11">
    <source>
        <dbReference type="Proteomes" id="UP000315825"/>
    </source>
</evidence>
<keyword evidence="7 8" id="KW-0472">Membrane</keyword>
<gene>
    <name evidence="10" type="ORF">EVA92_01275</name>
</gene>
<evidence type="ECO:0000256" key="7">
    <source>
        <dbReference type="ARBA" id="ARBA00023136"/>
    </source>
</evidence>
<dbReference type="GO" id="GO:0016763">
    <property type="term" value="F:pentosyltransferase activity"/>
    <property type="evidence" value="ECO:0007669"/>
    <property type="project" value="TreeGrafter"/>
</dbReference>
<feature type="transmembrane region" description="Helical" evidence="8">
    <location>
        <begin position="215"/>
        <end position="232"/>
    </location>
</feature>
<comment type="caution">
    <text evidence="10">The sequence shown here is derived from an EMBL/GenBank/DDBJ whole genome shotgun (WGS) entry which is preliminary data.</text>
</comment>
<dbReference type="EMBL" id="SHBE01000002">
    <property type="protein sequence ID" value="RZO26815.1"/>
    <property type="molecule type" value="Genomic_DNA"/>
</dbReference>
<dbReference type="AlphaFoldDB" id="A0A520N040"/>
<dbReference type="Pfam" id="PF13231">
    <property type="entry name" value="PMT_2"/>
    <property type="match status" value="1"/>
</dbReference>
<protein>
    <recommendedName>
        <fullName evidence="9">Glycosyltransferase RgtA/B/C/D-like domain-containing protein</fullName>
    </recommendedName>
</protein>
<evidence type="ECO:0000256" key="5">
    <source>
        <dbReference type="ARBA" id="ARBA00022692"/>
    </source>
</evidence>
<keyword evidence="5 8" id="KW-0812">Transmembrane</keyword>
<keyword evidence="6 8" id="KW-1133">Transmembrane helix</keyword>